<organism evidence="3 4">
    <name type="scientific">Drosophila gunungcola</name>
    <name type="common">fruit fly</name>
    <dbReference type="NCBI Taxonomy" id="103775"/>
    <lineage>
        <taxon>Eukaryota</taxon>
        <taxon>Metazoa</taxon>
        <taxon>Ecdysozoa</taxon>
        <taxon>Arthropoda</taxon>
        <taxon>Hexapoda</taxon>
        <taxon>Insecta</taxon>
        <taxon>Pterygota</taxon>
        <taxon>Neoptera</taxon>
        <taxon>Endopterygota</taxon>
        <taxon>Diptera</taxon>
        <taxon>Brachycera</taxon>
        <taxon>Muscomorpha</taxon>
        <taxon>Ephydroidea</taxon>
        <taxon>Drosophilidae</taxon>
        <taxon>Drosophila</taxon>
        <taxon>Sophophora</taxon>
    </lineage>
</organism>
<dbReference type="Proteomes" id="UP001059596">
    <property type="component" value="Unassembled WGS sequence"/>
</dbReference>
<evidence type="ECO:0000256" key="1">
    <source>
        <dbReference type="PROSITE-ProRule" id="PRU00042"/>
    </source>
</evidence>
<evidence type="ECO:0000259" key="2">
    <source>
        <dbReference type="PROSITE" id="PS50157"/>
    </source>
</evidence>
<accession>A0A9Q0BIY3</accession>
<dbReference type="SUPFAM" id="SSF57667">
    <property type="entry name" value="beta-beta-alpha zinc fingers"/>
    <property type="match status" value="1"/>
</dbReference>
<comment type="caution">
    <text evidence="3">The sequence shown here is derived from an EMBL/GenBank/DDBJ whole genome shotgun (WGS) entry which is preliminary data.</text>
</comment>
<protein>
    <recommendedName>
        <fullName evidence="2">C2H2-type domain-containing protein</fullName>
    </recommendedName>
</protein>
<reference evidence="3" key="1">
    <citation type="journal article" date="2023" name="Genome Biol. Evol.">
        <title>Long-read-based Genome Assembly of Drosophila gunungcola Reveals Fewer Chemosensory Genes in Flower-breeding Species.</title>
        <authorList>
            <person name="Negi A."/>
            <person name="Liao B.Y."/>
            <person name="Yeh S.D."/>
        </authorList>
    </citation>
    <scope>NUCLEOTIDE SEQUENCE</scope>
    <source>
        <strain evidence="3">Sukarami</strain>
    </source>
</reference>
<evidence type="ECO:0000313" key="4">
    <source>
        <dbReference type="Proteomes" id="UP001059596"/>
    </source>
</evidence>
<dbReference type="EMBL" id="JAMKOV010000092">
    <property type="protein sequence ID" value="KAI8033877.1"/>
    <property type="molecule type" value="Genomic_DNA"/>
</dbReference>
<keyword evidence="4" id="KW-1185">Reference proteome</keyword>
<keyword evidence="1" id="KW-0479">Metal-binding</keyword>
<evidence type="ECO:0000313" key="3">
    <source>
        <dbReference type="EMBL" id="KAI8033877.1"/>
    </source>
</evidence>
<dbReference type="InterPro" id="IPR013087">
    <property type="entry name" value="Znf_C2H2_type"/>
</dbReference>
<keyword evidence="1" id="KW-0863">Zinc-finger</keyword>
<dbReference type="GO" id="GO:0008270">
    <property type="term" value="F:zinc ion binding"/>
    <property type="evidence" value="ECO:0007669"/>
    <property type="project" value="UniProtKB-KW"/>
</dbReference>
<sequence length="156" mass="18087">MSLHFGPSALCFSCGQQLDHVNLMGRHRLSCPALAPRKSTMRLKCPHPLCNAMSHSRMQLHQHLKKHSGRKCYQCLQCRRFFESITSSLIHREGDQECSEAKLLTLFQRHKKLGKGKSDPRRCTVCLKRFSCESNCMRHQRKCILGHHNRLSKTDF</sequence>
<gene>
    <name evidence="3" type="ORF">M5D96_013332</name>
</gene>
<dbReference type="AlphaFoldDB" id="A0A9Q0BIY3"/>
<dbReference type="PROSITE" id="PS50157">
    <property type="entry name" value="ZINC_FINGER_C2H2_2"/>
    <property type="match status" value="1"/>
</dbReference>
<name>A0A9Q0BIY3_9MUSC</name>
<feature type="domain" description="C2H2-type" evidence="2">
    <location>
        <begin position="43"/>
        <end position="72"/>
    </location>
</feature>
<keyword evidence="1" id="KW-0862">Zinc</keyword>
<dbReference type="InterPro" id="IPR036236">
    <property type="entry name" value="Znf_C2H2_sf"/>
</dbReference>
<proteinExistence type="predicted"/>